<dbReference type="AlphaFoldDB" id="A0A317EGE2"/>
<accession>A0A317EGE2</accession>
<evidence type="ECO:0000313" key="3">
    <source>
        <dbReference type="Proteomes" id="UP000245461"/>
    </source>
</evidence>
<dbReference type="InterPro" id="IPR050983">
    <property type="entry name" value="GST_Omega/HSP26"/>
</dbReference>
<sequence length="187" mass="20210">MIMAHETGLAGDIELLPKNVWAPDTDIGTVNPLGKVPALLLEDGTVIFDSPVVLDHLDRLHGGPALIPADGAARTRVLTVQALADGVLDALVLRLLEGRRPEAERSATWVERQMRAANRGLDALEDAVFGFGPALDVGQITVMALLGYLDFRFPADDWREGRAALAAWFEEAAKRPSFLATIPRDPV</sequence>
<dbReference type="Pfam" id="PF13410">
    <property type="entry name" value="GST_C_2"/>
    <property type="match status" value="1"/>
</dbReference>
<dbReference type="SUPFAM" id="SSF47616">
    <property type="entry name" value="GST C-terminal domain-like"/>
    <property type="match status" value="1"/>
</dbReference>
<comment type="caution">
    <text evidence="2">The sequence shown here is derived from an EMBL/GenBank/DDBJ whole genome shotgun (WGS) entry which is preliminary data.</text>
</comment>
<dbReference type="Proteomes" id="UP000245461">
    <property type="component" value="Unassembled WGS sequence"/>
</dbReference>
<keyword evidence="2" id="KW-0808">Transferase</keyword>
<dbReference type="GO" id="GO:0016740">
    <property type="term" value="F:transferase activity"/>
    <property type="evidence" value="ECO:0007669"/>
    <property type="project" value="UniProtKB-KW"/>
</dbReference>
<dbReference type="Pfam" id="PF13409">
    <property type="entry name" value="GST_N_2"/>
    <property type="match status" value="1"/>
</dbReference>
<dbReference type="CDD" id="cd03205">
    <property type="entry name" value="GST_C_6"/>
    <property type="match status" value="1"/>
</dbReference>
<dbReference type="InterPro" id="IPR004045">
    <property type="entry name" value="Glutathione_S-Trfase_N"/>
</dbReference>
<dbReference type="Gene3D" id="3.40.30.10">
    <property type="entry name" value="Glutaredoxin"/>
    <property type="match status" value="1"/>
</dbReference>
<evidence type="ECO:0000313" key="2">
    <source>
        <dbReference type="EMBL" id="PWR25384.1"/>
    </source>
</evidence>
<proteinExistence type="predicted"/>
<reference evidence="2 3" key="1">
    <citation type="submission" date="2018-05" db="EMBL/GenBank/DDBJ databases">
        <title>Zavarzinia sp. HR-AS.</title>
        <authorList>
            <person name="Lee Y."/>
            <person name="Jeon C.O."/>
        </authorList>
    </citation>
    <scope>NUCLEOTIDE SEQUENCE [LARGE SCALE GENOMIC DNA]</scope>
    <source>
        <strain evidence="2 3">HR-AS</strain>
    </source>
</reference>
<dbReference type="SUPFAM" id="SSF52833">
    <property type="entry name" value="Thioredoxin-like"/>
    <property type="match status" value="1"/>
</dbReference>
<dbReference type="Gene3D" id="1.20.1050.10">
    <property type="match status" value="1"/>
</dbReference>
<dbReference type="PANTHER" id="PTHR43968">
    <property type="match status" value="1"/>
</dbReference>
<organism evidence="2 3">
    <name type="scientific">Zavarzinia aquatilis</name>
    <dbReference type="NCBI Taxonomy" id="2211142"/>
    <lineage>
        <taxon>Bacteria</taxon>
        <taxon>Pseudomonadati</taxon>
        <taxon>Pseudomonadota</taxon>
        <taxon>Alphaproteobacteria</taxon>
        <taxon>Rhodospirillales</taxon>
        <taxon>Zavarziniaceae</taxon>
        <taxon>Zavarzinia</taxon>
    </lineage>
</organism>
<dbReference type="InterPro" id="IPR036282">
    <property type="entry name" value="Glutathione-S-Trfase_C_sf"/>
</dbReference>
<protein>
    <submittedName>
        <fullName evidence="2">Glutathione S-transferase</fullName>
    </submittedName>
</protein>
<dbReference type="GO" id="GO:0005737">
    <property type="term" value="C:cytoplasm"/>
    <property type="evidence" value="ECO:0007669"/>
    <property type="project" value="TreeGrafter"/>
</dbReference>
<gene>
    <name evidence="2" type="ORF">DKG74_04870</name>
</gene>
<dbReference type="PROSITE" id="PS50404">
    <property type="entry name" value="GST_NTER"/>
    <property type="match status" value="1"/>
</dbReference>
<name>A0A317EGE2_9PROT</name>
<dbReference type="PANTHER" id="PTHR43968:SF6">
    <property type="entry name" value="GLUTATHIONE S-TRANSFERASE OMEGA"/>
    <property type="match status" value="1"/>
</dbReference>
<dbReference type="EMBL" id="QGLE01000002">
    <property type="protein sequence ID" value="PWR25384.1"/>
    <property type="molecule type" value="Genomic_DNA"/>
</dbReference>
<dbReference type="OrthoDB" id="9795329at2"/>
<evidence type="ECO:0000259" key="1">
    <source>
        <dbReference type="PROSITE" id="PS50404"/>
    </source>
</evidence>
<keyword evidence="3" id="KW-1185">Reference proteome</keyword>
<feature type="domain" description="GST N-terminal" evidence="1">
    <location>
        <begin position="1"/>
        <end position="65"/>
    </location>
</feature>
<dbReference type="InterPro" id="IPR036249">
    <property type="entry name" value="Thioredoxin-like_sf"/>
</dbReference>